<dbReference type="InterPro" id="IPR015946">
    <property type="entry name" value="KH_dom-like_a/b"/>
</dbReference>
<accession>A0A2H0UD31</accession>
<evidence type="ECO:0000313" key="2">
    <source>
        <dbReference type="EMBL" id="PIR83695.1"/>
    </source>
</evidence>
<reference evidence="3" key="1">
    <citation type="submission" date="2017-09" db="EMBL/GenBank/DDBJ databases">
        <title>Depth-based differentiation of microbial function through sediment-hosted aquifers and enrichment of novel symbionts in the deep terrestrial subsurface.</title>
        <authorList>
            <person name="Probst A.J."/>
            <person name="Ladd B."/>
            <person name="Jarett J.K."/>
            <person name="Geller-Mcgrath D.E."/>
            <person name="Sieber C.M.K."/>
            <person name="Emerson J.B."/>
            <person name="Anantharaman K."/>
            <person name="Thomas B.C."/>
            <person name="Malmstrom R."/>
            <person name="Stieglmeier M."/>
            <person name="Klingl A."/>
            <person name="Woyke T."/>
            <person name="Ryan C.M."/>
            <person name="Banfield J.F."/>
        </authorList>
    </citation>
    <scope>NUCLEOTIDE SEQUENCE [LARGE SCALE GENOMIC DNA]</scope>
</reference>
<dbReference type="EMBL" id="PFBK01000008">
    <property type="protein sequence ID" value="PIR83695.1"/>
    <property type="molecule type" value="Genomic_DNA"/>
</dbReference>
<organism evidence="2 3">
    <name type="scientific">Candidatus Kaiserbacteria bacterium CG10_big_fil_rev_8_21_14_0_10_51_14</name>
    <dbReference type="NCBI Taxonomy" id="1974610"/>
    <lineage>
        <taxon>Bacteria</taxon>
        <taxon>Candidatus Kaiseribacteriota</taxon>
    </lineage>
</organism>
<dbReference type="Proteomes" id="UP000231192">
    <property type="component" value="Unassembled WGS sequence"/>
</dbReference>
<evidence type="ECO:0000256" key="1">
    <source>
        <dbReference type="ARBA" id="ARBA00022517"/>
    </source>
</evidence>
<gene>
    <name evidence="2" type="ORF">COU18_03390</name>
</gene>
<evidence type="ECO:0008006" key="4">
    <source>
        <dbReference type="Google" id="ProtNLM"/>
    </source>
</evidence>
<dbReference type="InterPro" id="IPR000238">
    <property type="entry name" value="RbfA"/>
</dbReference>
<dbReference type="Pfam" id="PF02033">
    <property type="entry name" value="RBFA"/>
    <property type="match status" value="1"/>
</dbReference>
<dbReference type="Gene3D" id="3.30.300.20">
    <property type="match status" value="1"/>
</dbReference>
<name>A0A2H0UD31_9BACT</name>
<protein>
    <recommendedName>
        <fullName evidence="4">Ribosome-binding factor A</fullName>
    </recommendedName>
</protein>
<comment type="caution">
    <text evidence="2">The sequence shown here is derived from an EMBL/GenBank/DDBJ whole genome shotgun (WGS) entry which is preliminary data.</text>
</comment>
<dbReference type="InterPro" id="IPR023799">
    <property type="entry name" value="RbfA_dom_sf"/>
</dbReference>
<dbReference type="GO" id="GO:0006364">
    <property type="term" value="P:rRNA processing"/>
    <property type="evidence" value="ECO:0007669"/>
    <property type="project" value="InterPro"/>
</dbReference>
<evidence type="ECO:0000313" key="3">
    <source>
        <dbReference type="Proteomes" id="UP000231192"/>
    </source>
</evidence>
<dbReference type="AlphaFoldDB" id="A0A2H0UD31"/>
<keyword evidence="1" id="KW-0690">Ribosome biogenesis</keyword>
<sequence length="107" mass="12313">MGSIRHTQVEEALAHLAGEFFARESNVKALITVTHADVASHFKSATIYFSVLPQTHESVALKFAKRSRSDFREYIKHHTMLHPIPIVDFEIDLGEKNRQRIDELTRK</sequence>
<proteinExistence type="predicted"/>
<dbReference type="SUPFAM" id="SSF89919">
    <property type="entry name" value="Ribosome-binding factor A, RbfA"/>
    <property type="match status" value="1"/>
</dbReference>